<evidence type="ECO:0000313" key="4">
    <source>
        <dbReference type="Proteomes" id="UP000772434"/>
    </source>
</evidence>
<evidence type="ECO:0000256" key="2">
    <source>
        <dbReference type="SAM" id="MobiDB-lite"/>
    </source>
</evidence>
<feature type="region of interest" description="Disordered" evidence="2">
    <location>
        <begin position="216"/>
        <end position="239"/>
    </location>
</feature>
<feature type="region of interest" description="Disordered" evidence="2">
    <location>
        <begin position="655"/>
        <end position="721"/>
    </location>
</feature>
<feature type="coiled-coil region" evidence="1">
    <location>
        <begin position="443"/>
        <end position="473"/>
    </location>
</feature>
<protein>
    <submittedName>
        <fullName evidence="3">Uncharacterized protein</fullName>
    </submittedName>
</protein>
<feature type="compositionally biased region" description="Acidic residues" evidence="2">
    <location>
        <begin position="706"/>
        <end position="721"/>
    </location>
</feature>
<evidence type="ECO:0000313" key="3">
    <source>
        <dbReference type="EMBL" id="KAF9059284.1"/>
    </source>
</evidence>
<keyword evidence="1" id="KW-0175">Coiled coil</keyword>
<accession>A0A9P5TYJ8</accession>
<feature type="compositionally biased region" description="Basic and acidic residues" evidence="2">
    <location>
        <begin position="217"/>
        <end position="229"/>
    </location>
</feature>
<keyword evidence="4" id="KW-1185">Reference proteome</keyword>
<feature type="compositionally biased region" description="Low complexity" evidence="2">
    <location>
        <begin position="144"/>
        <end position="166"/>
    </location>
</feature>
<feature type="region of interest" description="Disordered" evidence="2">
    <location>
        <begin position="257"/>
        <end position="344"/>
    </location>
</feature>
<gene>
    <name evidence="3" type="ORF">BDP27DRAFT_1431555</name>
</gene>
<proteinExistence type="predicted"/>
<dbReference type="AlphaFoldDB" id="A0A9P5TYJ8"/>
<name>A0A9P5TYJ8_9AGAR</name>
<organism evidence="3 4">
    <name type="scientific">Rhodocollybia butyracea</name>
    <dbReference type="NCBI Taxonomy" id="206335"/>
    <lineage>
        <taxon>Eukaryota</taxon>
        <taxon>Fungi</taxon>
        <taxon>Dikarya</taxon>
        <taxon>Basidiomycota</taxon>
        <taxon>Agaricomycotina</taxon>
        <taxon>Agaricomycetes</taxon>
        <taxon>Agaricomycetidae</taxon>
        <taxon>Agaricales</taxon>
        <taxon>Marasmiineae</taxon>
        <taxon>Omphalotaceae</taxon>
        <taxon>Rhodocollybia</taxon>
    </lineage>
</organism>
<feature type="region of interest" description="Disordered" evidence="2">
    <location>
        <begin position="128"/>
        <end position="181"/>
    </location>
</feature>
<feature type="compositionally biased region" description="Basic residues" evidence="2">
    <location>
        <begin position="686"/>
        <end position="695"/>
    </location>
</feature>
<feature type="compositionally biased region" description="Polar residues" evidence="2">
    <location>
        <begin position="16"/>
        <end position="37"/>
    </location>
</feature>
<dbReference type="Proteomes" id="UP000772434">
    <property type="component" value="Unassembled WGS sequence"/>
</dbReference>
<comment type="caution">
    <text evidence="3">The sequence shown here is derived from an EMBL/GenBank/DDBJ whole genome shotgun (WGS) entry which is preliminary data.</text>
</comment>
<dbReference type="OrthoDB" id="3054194at2759"/>
<feature type="compositionally biased region" description="Polar residues" evidence="2">
    <location>
        <begin position="130"/>
        <end position="143"/>
    </location>
</feature>
<reference evidence="3" key="1">
    <citation type="submission" date="2020-11" db="EMBL/GenBank/DDBJ databases">
        <authorList>
            <consortium name="DOE Joint Genome Institute"/>
            <person name="Ahrendt S."/>
            <person name="Riley R."/>
            <person name="Andreopoulos W."/>
            <person name="Labutti K."/>
            <person name="Pangilinan J."/>
            <person name="Ruiz-Duenas F.J."/>
            <person name="Barrasa J.M."/>
            <person name="Sanchez-Garcia M."/>
            <person name="Camarero S."/>
            <person name="Miyauchi S."/>
            <person name="Serrano A."/>
            <person name="Linde D."/>
            <person name="Babiker R."/>
            <person name="Drula E."/>
            <person name="Ayuso-Fernandez I."/>
            <person name="Pacheco R."/>
            <person name="Padilla G."/>
            <person name="Ferreira P."/>
            <person name="Barriuso J."/>
            <person name="Kellner H."/>
            <person name="Castanera R."/>
            <person name="Alfaro M."/>
            <person name="Ramirez L."/>
            <person name="Pisabarro A.G."/>
            <person name="Kuo A."/>
            <person name="Tritt A."/>
            <person name="Lipzen A."/>
            <person name="He G."/>
            <person name="Yan M."/>
            <person name="Ng V."/>
            <person name="Cullen D."/>
            <person name="Martin F."/>
            <person name="Rosso M.-N."/>
            <person name="Henrissat B."/>
            <person name="Hibbett D."/>
            <person name="Martinez A.T."/>
            <person name="Grigoriev I.V."/>
        </authorList>
    </citation>
    <scope>NUCLEOTIDE SEQUENCE</scope>
    <source>
        <strain evidence="3">AH 40177</strain>
    </source>
</reference>
<evidence type="ECO:0000256" key="1">
    <source>
        <dbReference type="SAM" id="Coils"/>
    </source>
</evidence>
<feature type="compositionally biased region" description="Pro residues" evidence="2">
    <location>
        <begin position="278"/>
        <end position="289"/>
    </location>
</feature>
<feature type="region of interest" description="Disordered" evidence="2">
    <location>
        <begin position="16"/>
        <end position="43"/>
    </location>
</feature>
<dbReference type="EMBL" id="JADNRY010000312">
    <property type="protein sequence ID" value="KAF9059284.1"/>
    <property type="molecule type" value="Genomic_DNA"/>
</dbReference>
<sequence>MSSQKNFAFHQPTQQNNFHWQSNPQGHNHAPHNQNQPRFLPGAPAIHRSTEISHSAATYSGQPTFHRPADSRGMQQQAPIFHPKGAPVYFNGPVTSVYSKSHFGQNEQNDLRRAAPAAPRFFGSLPVPQPSSVHSPGTNTPRFGNQAANGASNSAISGNSAYNSSAHGHNSLARTDHSTPFPAQLSLNAGFTVHSPAPTRPTRLSWKETVICNNVDASKHSEPPSESHTRLPTPPATQVVSTSYAPIQMPKTVHILNGTQQPPAASSIPHESQIHDPFSPPGTPAPSPTPRLGDTSGGVNGNDASDTAEKDASNGTDDEAQVSDAGQRAEPAGSSRHSCLGAGERSLRKATAALKRKRLNEAISKFQSEQEKLIEVLAEEHDVSVSKFKKLAGSSQHHLRKRSNSAWDAIVHAKSQELNADQPKGDRLHISEIRRAAKRDKSLMAAKKDKKKLEVLMENLSEYQQQKKDVAKISNKVGTSRATKLLHKFDQDFQSLHEATELSGFGIFTRGSFETTIKPTVIGSGPVRDFFRTHFKKEVYEIVLMFESFVTTYNKVGTRKLVNSEKAKQTVAIILEGLRNITGEDRIVMNYANYSTKIVAKYKIDIIGWPESVPKESPREIKNKEALDSLYEAWSSGMAYWLDADIEAGIVVEPGRKQRSDAGGTHAKPSKKRQRPAKDAAQAGPSKRRQTRKGKERASSLGGEDKESEEEEEEEDELDDD</sequence>